<feature type="compositionally biased region" description="Basic residues" evidence="1">
    <location>
        <begin position="112"/>
        <end position="121"/>
    </location>
</feature>
<comment type="caution">
    <text evidence="3">The sequence shown here is derived from an EMBL/GenBank/DDBJ whole genome shotgun (WGS) entry which is preliminary data.</text>
</comment>
<accession>A0AAV1VHJ3</accession>
<dbReference type="AlphaFoldDB" id="A0AAV1VHJ3"/>
<evidence type="ECO:0000256" key="2">
    <source>
        <dbReference type="SAM" id="SignalP"/>
    </source>
</evidence>
<feature type="chain" id="PRO_5043606596" evidence="2">
    <location>
        <begin position="21"/>
        <end position="132"/>
    </location>
</feature>
<proteinExistence type="predicted"/>
<protein>
    <submittedName>
        <fullName evidence="3">Uncharacterized protein</fullName>
    </submittedName>
</protein>
<feature type="region of interest" description="Disordered" evidence="1">
    <location>
        <begin position="106"/>
        <end position="132"/>
    </location>
</feature>
<reference evidence="3" key="1">
    <citation type="submission" date="2024-01" db="EMBL/GenBank/DDBJ databases">
        <authorList>
            <person name="Webb A."/>
        </authorList>
    </citation>
    <scope>NUCLEOTIDE SEQUENCE</scope>
    <source>
        <strain evidence="3">Pm1</strain>
    </source>
</reference>
<keyword evidence="2" id="KW-0732">Signal</keyword>
<sequence length="132" mass="14923">MTRAKTRTMFVTFMISTALLRDFFVKFQKFPGSAQVNLFPPSGAATLEKILLMGEPKRSGVWLECAALEVSFKRDVDRRVVQEAKKGKVIEMEAYPTPRVVVAAVAQSKSWASRKRPRRGPPSRSDERYDEG</sequence>
<evidence type="ECO:0000313" key="4">
    <source>
        <dbReference type="Proteomes" id="UP001162060"/>
    </source>
</evidence>
<dbReference type="EMBL" id="CAKLBY020000312">
    <property type="protein sequence ID" value="CAK7945107.1"/>
    <property type="molecule type" value="Genomic_DNA"/>
</dbReference>
<evidence type="ECO:0000313" key="3">
    <source>
        <dbReference type="EMBL" id="CAK7945107.1"/>
    </source>
</evidence>
<gene>
    <name evidence="3" type="ORF">PM001_LOCUS30257</name>
</gene>
<name>A0AAV1VHJ3_9STRA</name>
<evidence type="ECO:0000256" key="1">
    <source>
        <dbReference type="SAM" id="MobiDB-lite"/>
    </source>
</evidence>
<organism evidence="3 4">
    <name type="scientific">Peronospora matthiolae</name>
    <dbReference type="NCBI Taxonomy" id="2874970"/>
    <lineage>
        <taxon>Eukaryota</taxon>
        <taxon>Sar</taxon>
        <taxon>Stramenopiles</taxon>
        <taxon>Oomycota</taxon>
        <taxon>Peronosporomycetes</taxon>
        <taxon>Peronosporales</taxon>
        <taxon>Peronosporaceae</taxon>
        <taxon>Peronospora</taxon>
    </lineage>
</organism>
<feature type="signal peptide" evidence="2">
    <location>
        <begin position="1"/>
        <end position="20"/>
    </location>
</feature>
<dbReference type="Proteomes" id="UP001162060">
    <property type="component" value="Unassembled WGS sequence"/>
</dbReference>